<accession>A0A4Q4ZK06</accession>
<dbReference type="Proteomes" id="UP000295198">
    <property type="component" value="Unassembled WGS sequence"/>
</dbReference>
<keyword evidence="2" id="KW-1185">Reference proteome</keyword>
<dbReference type="EMBL" id="SDKM01000002">
    <property type="protein sequence ID" value="RYP88682.1"/>
    <property type="molecule type" value="Genomic_DNA"/>
</dbReference>
<reference evidence="1 2" key="1">
    <citation type="submission" date="2019-01" db="EMBL/GenBank/DDBJ databases">
        <title>Nocardioides guangzhouensis sp. nov., an actinobacterium isolated from soil.</title>
        <authorList>
            <person name="Fu Y."/>
            <person name="Cai Y."/>
            <person name="Lin Z."/>
            <person name="Chen P."/>
        </authorList>
    </citation>
    <scope>NUCLEOTIDE SEQUENCE [LARGE SCALE GENOMIC DNA]</scope>
    <source>
        <strain evidence="1 2">130</strain>
    </source>
</reference>
<comment type="caution">
    <text evidence="1">The sequence shown here is derived from an EMBL/GenBank/DDBJ whole genome shotgun (WGS) entry which is preliminary data.</text>
</comment>
<proteinExistence type="predicted"/>
<organism evidence="1 2">
    <name type="scientific">Nocardioides guangzhouensis</name>
    <dbReference type="NCBI Taxonomy" id="2497878"/>
    <lineage>
        <taxon>Bacteria</taxon>
        <taxon>Bacillati</taxon>
        <taxon>Actinomycetota</taxon>
        <taxon>Actinomycetes</taxon>
        <taxon>Propionibacteriales</taxon>
        <taxon>Nocardioidaceae</taxon>
        <taxon>Nocardioides</taxon>
    </lineage>
</organism>
<gene>
    <name evidence="1" type="ORF">EKO23_02005</name>
</gene>
<sequence>MTELQMALHGLTQAIDSPRVEGRALGNWRWTVRQRMASVREGLARETTESSDSWLAARESTVLRDRNALMTRLTVLGQGVLEAPEIEQVRVELKRLITDIHHHRQKVHDLAYDAVELELGGSE</sequence>
<dbReference type="RefSeq" id="WP_134713551.1">
    <property type="nucleotide sequence ID" value="NZ_SDKM01000002.1"/>
</dbReference>
<evidence type="ECO:0000313" key="1">
    <source>
        <dbReference type="EMBL" id="RYP88682.1"/>
    </source>
</evidence>
<evidence type="ECO:0000313" key="2">
    <source>
        <dbReference type="Proteomes" id="UP000295198"/>
    </source>
</evidence>
<dbReference type="OrthoDB" id="3829852at2"/>
<protein>
    <submittedName>
        <fullName evidence="1">Uncharacterized protein</fullName>
    </submittedName>
</protein>
<name>A0A4Q4ZK06_9ACTN</name>
<dbReference type="AlphaFoldDB" id="A0A4Q4ZK06"/>